<comment type="subcellular location">
    <subcellularLocation>
        <location evidence="1">Membrane</location>
        <topology evidence="1">Multi-pass membrane protein</topology>
    </subcellularLocation>
</comment>
<dbReference type="EMBL" id="CP022674">
    <property type="protein sequence ID" value="AXI32066.1"/>
    <property type="molecule type" value="Genomic_DNA"/>
</dbReference>
<feature type="transmembrane region" description="Helical" evidence="6">
    <location>
        <begin position="104"/>
        <end position="121"/>
    </location>
</feature>
<keyword evidence="4 6" id="KW-1133">Transmembrane helix</keyword>
<feature type="transmembrane region" description="Helical" evidence="6">
    <location>
        <begin position="7"/>
        <end position="28"/>
    </location>
</feature>
<dbReference type="PANTHER" id="PTHR38459:SF5">
    <property type="entry name" value="CELL WALL TEICHOIC ACID GLYCOSYLATION PROTEIN GTCA"/>
    <property type="match status" value="1"/>
</dbReference>
<evidence type="ECO:0000256" key="4">
    <source>
        <dbReference type="ARBA" id="ARBA00022989"/>
    </source>
</evidence>
<gene>
    <name evidence="8" type="ORF">CIB87_24590</name>
</gene>
<keyword evidence="5 6" id="KW-0472">Membrane</keyword>
<reference evidence="8 9" key="1">
    <citation type="submission" date="2017-07" db="EMBL/GenBank/DDBJ databases">
        <title>Isolation and development of strain Bacillus megaterium SR7 for enhanced growth and metabolite production under supercritical carbon dioxide.</title>
        <authorList>
            <person name="Freedman A.J.E."/>
            <person name="Peet K.C."/>
            <person name="Boock J.T."/>
            <person name="Penn K."/>
            <person name="Prather K.L.J."/>
            <person name="Thompson J.R."/>
        </authorList>
    </citation>
    <scope>NUCLEOTIDE SEQUENCE [LARGE SCALE GENOMIC DNA]</scope>
    <source>
        <strain evidence="8 9">SR7</strain>
    </source>
</reference>
<evidence type="ECO:0000256" key="2">
    <source>
        <dbReference type="ARBA" id="ARBA00009399"/>
    </source>
</evidence>
<evidence type="ECO:0000256" key="3">
    <source>
        <dbReference type="ARBA" id="ARBA00022692"/>
    </source>
</evidence>
<feature type="transmembrane region" description="Helical" evidence="6">
    <location>
        <begin position="34"/>
        <end position="53"/>
    </location>
</feature>
<keyword evidence="3 6" id="KW-0812">Transmembrane</keyword>
<dbReference type="Proteomes" id="UP000253834">
    <property type="component" value="Chromosome"/>
</dbReference>
<dbReference type="InterPro" id="IPR051401">
    <property type="entry name" value="GtrA_CellWall_Glycosyl"/>
</dbReference>
<evidence type="ECO:0000256" key="5">
    <source>
        <dbReference type="ARBA" id="ARBA00023136"/>
    </source>
</evidence>
<proteinExistence type="inferred from homology"/>
<dbReference type="AlphaFoldDB" id="A0AA86LYV4"/>
<name>A0AA86LYV4_PRIMG</name>
<comment type="similarity">
    <text evidence="2">Belongs to the GtrA family.</text>
</comment>
<evidence type="ECO:0000256" key="1">
    <source>
        <dbReference type="ARBA" id="ARBA00004141"/>
    </source>
</evidence>
<evidence type="ECO:0000313" key="9">
    <source>
        <dbReference type="Proteomes" id="UP000253834"/>
    </source>
</evidence>
<dbReference type="PANTHER" id="PTHR38459">
    <property type="entry name" value="PROPHAGE BACTOPRENOL-LINKED GLUCOSE TRANSLOCASE HOMOLOG"/>
    <property type="match status" value="1"/>
</dbReference>
<evidence type="ECO:0000256" key="6">
    <source>
        <dbReference type="SAM" id="Phobius"/>
    </source>
</evidence>
<dbReference type="InterPro" id="IPR007267">
    <property type="entry name" value="GtrA_DPMS_TM"/>
</dbReference>
<sequence>MKINKELFLYLFFGVLTTFINILIYTVLTKMFLFHYQTSTVLAWVISVLFAFITNKKYVFSSKSYSLSAVFREGLLFIIYRILSLGIDLLVMFIAIRILNMDDLVAKVIANILVVIVNYMVSKFHIFKTREHG</sequence>
<protein>
    <submittedName>
        <fullName evidence="8">Teichoic acid glycosylation protein</fullName>
    </submittedName>
</protein>
<dbReference type="GO" id="GO:0000271">
    <property type="term" value="P:polysaccharide biosynthetic process"/>
    <property type="evidence" value="ECO:0007669"/>
    <property type="project" value="InterPro"/>
</dbReference>
<dbReference type="Pfam" id="PF04138">
    <property type="entry name" value="GtrA_DPMS_TM"/>
    <property type="match status" value="1"/>
</dbReference>
<feature type="transmembrane region" description="Helical" evidence="6">
    <location>
        <begin position="74"/>
        <end position="98"/>
    </location>
</feature>
<feature type="domain" description="GtrA/DPMS transmembrane" evidence="7">
    <location>
        <begin position="10"/>
        <end position="127"/>
    </location>
</feature>
<accession>A0AA86LYV4</accession>
<evidence type="ECO:0000259" key="7">
    <source>
        <dbReference type="Pfam" id="PF04138"/>
    </source>
</evidence>
<dbReference type="GO" id="GO:0005886">
    <property type="term" value="C:plasma membrane"/>
    <property type="evidence" value="ECO:0007669"/>
    <property type="project" value="TreeGrafter"/>
</dbReference>
<organism evidence="8 9">
    <name type="scientific">Priestia megaterium</name>
    <name type="common">Bacillus megaterium</name>
    <dbReference type="NCBI Taxonomy" id="1404"/>
    <lineage>
        <taxon>Bacteria</taxon>
        <taxon>Bacillati</taxon>
        <taxon>Bacillota</taxon>
        <taxon>Bacilli</taxon>
        <taxon>Bacillales</taxon>
        <taxon>Bacillaceae</taxon>
        <taxon>Priestia</taxon>
    </lineage>
</organism>
<evidence type="ECO:0000313" key="8">
    <source>
        <dbReference type="EMBL" id="AXI32066.1"/>
    </source>
</evidence>
<dbReference type="RefSeq" id="WP_114897044.1">
    <property type="nucleotide sequence ID" value="NZ_CP022674.1"/>
</dbReference>